<dbReference type="InterPro" id="IPR003594">
    <property type="entry name" value="HATPase_dom"/>
</dbReference>
<dbReference type="Pfam" id="PF00512">
    <property type="entry name" value="HisKA"/>
    <property type="match status" value="1"/>
</dbReference>
<dbReference type="SMART" id="SM00387">
    <property type="entry name" value="HATPase_c"/>
    <property type="match status" value="1"/>
</dbReference>
<dbReference type="Gene3D" id="1.10.287.130">
    <property type="match status" value="1"/>
</dbReference>
<dbReference type="Gene3D" id="3.30.565.10">
    <property type="entry name" value="Histidine kinase-like ATPase, C-terminal domain"/>
    <property type="match status" value="1"/>
</dbReference>
<keyword evidence="3" id="KW-0597">Phosphoprotein</keyword>
<dbReference type="InterPro" id="IPR005467">
    <property type="entry name" value="His_kinase_dom"/>
</dbReference>
<organism evidence="10 11">
    <name type="scientific">Flavobacterium saliperosum</name>
    <dbReference type="NCBI Taxonomy" id="329186"/>
    <lineage>
        <taxon>Bacteria</taxon>
        <taxon>Pseudomonadati</taxon>
        <taxon>Bacteroidota</taxon>
        <taxon>Flavobacteriia</taxon>
        <taxon>Flavobacteriales</taxon>
        <taxon>Flavobacteriaceae</taxon>
        <taxon>Flavobacterium</taxon>
    </lineage>
</organism>
<dbReference type="InterPro" id="IPR004358">
    <property type="entry name" value="Sig_transdc_His_kin-like_C"/>
</dbReference>
<dbReference type="InterPro" id="IPR036097">
    <property type="entry name" value="HisK_dim/P_sf"/>
</dbReference>
<dbReference type="PRINTS" id="PR00344">
    <property type="entry name" value="BCTRLSENSOR"/>
</dbReference>
<evidence type="ECO:0000256" key="3">
    <source>
        <dbReference type="ARBA" id="ARBA00022553"/>
    </source>
</evidence>
<keyword evidence="5" id="KW-0418">Kinase</keyword>
<keyword evidence="6" id="KW-0175">Coiled coil</keyword>
<dbReference type="Pfam" id="PF02518">
    <property type="entry name" value="HATPase_c"/>
    <property type="match status" value="1"/>
</dbReference>
<dbReference type="SMART" id="SM01079">
    <property type="entry name" value="CHASE"/>
    <property type="match status" value="1"/>
</dbReference>
<reference evidence="10 11" key="1">
    <citation type="submission" date="2016-10" db="EMBL/GenBank/DDBJ databases">
        <authorList>
            <person name="de Groot N.N."/>
        </authorList>
    </citation>
    <scope>NUCLEOTIDE SEQUENCE [LARGE SCALE GENOMIC DNA]</scope>
    <source>
        <strain evidence="10 11">CGMCC 1.3801</strain>
    </source>
</reference>
<protein>
    <recommendedName>
        <fullName evidence="2">histidine kinase</fullName>
        <ecNumber evidence="2">2.7.13.3</ecNumber>
    </recommendedName>
</protein>
<dbReference type="InterPro" id="IPR003661">
    <property type="entry name" value="HisK_dim/P_dom"/>
</dbReference>
<dbReference type="PROSITE" id="PS50109">
    <property type="entry name" value="HIS_KIN"/>
    <property type="match status" value="1"/>
</dbReference>
<dbReference type="InterPro" id="IPR036890">
    <property type="entry name" value="HATPase_C_sf"/>
</dbReference>
<evidence type="ECO:0000256" key="1">
    <source>
        <dbReference type="ARBA" id="ARBA00000085"/>
    </source>
</evidence>
<dbReference type="GO" id="GO:0000155">
    <property type="term" value="F:phosphorelay sensor kinase activity"/>
    <property type="evidence" value="ECO:0007669"/>
    <property type="project" value="InterPro"/>
</dbReference>
<evidence type="ECO:0000313" key="10">
    <source>
        <dbReference type="EMBL" id="SCX09795.1"/>
    </source>
</evidence>
<dbReference type="SMART" id="SM00388">
    <property type="entry name" value="HisKA"/>
    <property type="match status" value="1"/>
</dbReference>
<feature type="domain" description="CHASE" evidence="9">
    <location>
        <begin position="112"/>
        <end position="222"/>
    </location>
</feature>
<feature type="coiled-coil region" evidence="6">
    <location>
        <begin position="289"/>
        <end position="320"/>
    </location>
</feature>
<evidence type="ECO:0000313" key="11">
    <source>
        <dbReference type="Proteomes" id="UP000182124"/>
    </source>
</evidence>
<keyword evidence="7" id="KW-1133">Transmembrane helix</keyword>
<dbReference type="EC" id="2.7.13.3" evidence="2"/>
<dbReference type="RefSeq" id="WP_051365778.1">
    <property type="nucleotide sequence ID" value="NZ_CBCSBQ010000025.1"/>
</dbReference>
<keyword evidence="7" id="KW-0812">Transmembrane</keyword>
<dbReference type="PANTHER" id="PTHR43304:SF1">
    <property type="entry name" value="PAC DOMAIN-CONTAINING PROTEIN"/>
    <property type="match status" value="1"/>
</dbReference>
<dbReference type="InterPro" id="IPR006189">
    <property type="entry name" value="CHASE_dom"/>
</dbReference>
<keyword evidence="7" id="KW-0472">Membrane</keyword>
<dbReference type="eggNOG" id="COG4251">
    <property type="taxonomic scope" value="Bacteria"/>
</dbReference>
<feature type="domain" description="Histidine kinase" evidence="8">
    <location>
        <begin position="323"/>
        <end position="537"/>
    </location>
</feature>
<dbReference type="Proteomes" id="UP000182124">
    <property type="component" value="Unassembled WGS sequence"/>
</dbReference>
<feature type="transmembrane region" description="Helical" evidence="7">
    <location>
        <begin position="20"/>
        <end position="38"/>
    </location>
</feature>
<evidence type="ECO:0000256" key="7">
    <source>
        <dbReference type="SAM" id="Phobius"/>
    </source>
</evidence>
<dbReference type="SUPFAM" id="SSF55874">
    <property type="entry name" value="ATPase domain of HSP90 chaperone/DNA topoisomerase II/histidine kinase"/>
    <property type="match status" value="1"/>
</dbReference>
<evidence type="ECO:0000256" key="5">
    <source>
        <dbReference type="ARBA" id="ARBA00022777"/>
    </source>
</evidence>
<dbReference type="EMBL" id="FMTY01000003">
    <property type="protein sequence ID" value="SCX09795.1"/>
    <property type="molecule type" value="Genomic_DNA"/>
</dbReference>
<name>A0A1G4VP73_9FLAO</name>
<dbReference type="AlphaFoldDB" id="A0A1G4VP73"/>
<dbReference type="CDD" id="cd00082">
    <property type="entry name" value="HisKA"/>
    <property type="match status" value="1"/>
</dbReference>
<evidence type="ECO:0000256" key="6">
    <source>
        <dbReference type="SAM" id="Coils"/>
    </source>
</evidence>
<dbReference type="SUPFAM" id="SSF47384">
    <property type="entry name" value="Homodimeric domain of signal transducing histidine kinase"/>
    <property type="match status" value="1"/>
</dbReference>
<accession>A0A1G4VP73</accession>
<feature type="transmembrane region" description="Helical" evidence="7">
    <location>
        <begin position="257"/>
        <end position="278"/>
    </location>
</feature>
<evidence type="ECO:0000259" key="8">
    <source>
        <dbReference type="PROSITE" id="PS50109"/>
    </source>
</evidence>
<dbReference type="InterPro" id="IPR052162">
    <property type="entry name" value="Sensor_kinase/Photoreceptor"/>
</dbReference>
<evidence type="ECO:0000259" key="9">
    <source>
        <dbReference type="PROSITE" id="PS50839"/>
    </source>
</evidence>
<dbReference type="PANTHER" id="PTHR43304">
    <property type="entry name" value="PHYTOCHROME-LIKE PROTEIN CPH1"/>
    <property type="match status" value="1"/>
</dbReference>
<gene>
    <name evidence="10" type="ORF">SAMN02927925_01449</name>
</gene>
<evidence type="ECO:0000256" key="4">
    <source>
        <dbReference type="ARBA" id="ARBA00022679"/>
    </source>
</evidence>
<keyword evidence="4" id="KW-0808">Transferase</keyword>
<dbReference type="FunFam" id="3.30.565.10:FF:000006">
    <property type="entry name" value="Sensor histidine kinase WalK"/>
    <property type="match status" value="1"/>
</dbReference>
<dbReference type="PROSITE" id="PS50839">
    <property type="entry name" value="CHASE"/>
    <property type="match status" value="1"/>
</dbReference>
<comment type="catalytic activity">
    <reaction evidence="1">
        <text>ATP + protein L-histidine = ADP + protein N-phospho-L-histidine.</text>
        <dbReference type="EC" id="2.7.13.3"/>
    </reaction>
</comment>
<sequence length="546" mass="63211">MKSFVILSDLVRTRPNRNAWLVFIVSLLITQGIAYRIYTVEKENEFLQVKQEAGHIKNKFESALYQSTNASRIIAFLIERNLIDTYFETVSEELISQNNLVDALQLVKDNKIIKTYPLKGNEVTIGYSVLRDSFHRKEALKALKRRELYFEGPIKLKQGGVGIVGRLPVYRNKVFWGFSAVIIRKETLLHAIGIDSTGKNDTYSYQLVKSERESSNSDFMFNDLYDYKSGIFYKEHVKIGDWEVYAKLNNPHYLDRALQFSFLGLLFSFLFTLFMWHLSVQPQKLKLLVEKKTKALDRLNRELEDRAHELTASNKELEQFAYIASHDLQEPLRMVSAYLTQIERKYFHVLDENGKKYIYFAVEGAKRMRSIILDVLEFSRVGKYVEKQEKIDLNQLLDEVCMGLQKTIEEKRAVISYGVLPEIVSHRYPMLQVFQNLIGNSLKYCEGGRSPVIRVSVVRHHDEWLFSVKDNGIGIDKEYAEKIFVIFQRLHSKDQYSGSGLGLAIVKKIINNLGGAVWLESEVGFGSTFYFTLPYKNDIQNKSVIA</sequence>
<dbReference type="Pfam" id="PF03924">
    <property type="entry name" value="CHASE"/>
    <property type="match status" value="1"/>
</dbReference>
<evidence type="ECO:0000256" key="2">
    <source>
        <dbReference type="ARBA" id="ARBA00012438"/>
    </source>
</evidence>
<dbReference type="STRING" id="329186.SAMN02927925_01449"/>
<proteinExistence type="predicted"/>